<organism evidence="13">
    <name type="scientific">uncultured Solirubrobacterales bacterium</name>
    <dbReference type="NCBI Taxonomy" id="768556"/>
    <lineage>
        <taxon>Bacteria</taxon>
        <taxon>Bacillati</taxon>
        <taxon>Actinomycetota</taxon>
        <taxon>Thermoleophilia</taxon>
        <taxon>Solirubrobacterales</taxon>
        <taxon>environmental samples</taxon>
    </lineage>
</organism>
<feature type="transmembrane region" description="Helical" evidence="10">
    <location>
        <begin position="89"/>
        <end position="115"/>
    </location>
</feature>
<dbReference type="InterPro" id="IPR011867">
    <property type="entry name" value="ModB_ABC"/>
</dbReference>
<gene>
    <name evidence="13" type="ORF">AVDCRST_MAG17-1845</name>
</gene>
<evidence type="ECO:0000256" key="2">
    <source>
        <dbReference type="ARBA" id="ARBA00011779"/>
    </source>
</evidence>
<dbReference type="GO" id="GO:0015098">
    <property type="term" value="F:molybdate ion transmembrane transporter activity"/>
    <property type="evidence" value="ECO:0007669"/>
    <property type="project" value="UniProtKB-UniRule"/>
</dbReference>
<protein>
    <recommendedName>
        <fullName evidence="11">Molybdenum transport system permease</fullName>
    </recommendedName>
</protein>
<dbReference type="AlphaFoldDB" id="A0A6J4SYH1"/>
<comment type="function">
    <text evidence="9">Part of the ABC transporter complex CysAWTP (TC 3.A.1.6.1) involved in sulfate/thiosulfate import. Probably responsible for the translocation of the substrate across the membrane.</text>
</comment>
<comment type="function">
    <text evidence="11">Part of the binding-protein-dependent transport system for molybdenum; probably responsible for the translocation of the substrate across the membrane.</text>
</comment>
<evidence type="ECO:0000256" key="4">
    <source>
        <dbReference type="ARBA" id="ARBA00022505"/>
    </source>
</evidence>
<evidence type="ECO:0000256" key="11">
    <source>
        <dbReference type="RuleBase" id="RU365097"/>
    </source>
</evidence>
<dbReference type="GO" id="GO:0015419">
    <property type="term" value="F:ABC-type sulfate transporter activity"/>
    <property type="evidence" value="ECO:0007669"/>
    <property type="project" value="InterPro"/>
</dbReference>
<evidence type="ECO:0000256" key="10">
    <source>
        <dbReference type="RuleBase" id="RU363032"/>
    </source>
</evidence>
<evidence type="ECO:0000313" key="13">
    <source>
        <dbReference type="EMBL" id="CAA9508462.1"/>
    </source>
</evidence>
<dbReference type="CDD" id="cd06261">
    <property type="entry name" value="TM_PBP2"/>
    <property type="match status" value="1"/>
</dbReference>
<keyword evidence="5 10" id="KW-0812">Transmembrane</keyword>
<dbReference type="PROSITE" id="PS50928">
    <property type="entry name" value="ABC_TM1"/>
    <property type="match status" value="1"/>
</dbReference>
<dbReference type="NCBIfam" id="TIGR02141">
    <property type="entry name" value="modB_ABC"/>
    <property type="match status" value="1"/>
</dbReference>
<name>A0A6J4SYH1_9ACTN</name>
<dbReference type="InterPro" id="IPR000515">
    <property type="entry name" value="MetI-like"/>
</dbReference>
<dbReference type="InterPro" id="IPR005667">
    <property type="entry name" value="Sulph_transpt2"/>
</dbReference>
<keyword evidence="8 10" id="KW-0472">Membrane</keyword>
<evidence type="ECO:0000259" key="12">
    <source>
        <dbReference type="PROSITE" id="PS50928"/>
    </source>
</evidence>
<keyword evidence="4 11" id="KW-0500">Molybdenum</keyword>
<evidence type="ECO:0000256" key="3">
    <source>
        <dbReference type="ARBA" id="ARBA00022448"/>
    </source>
</evidence>
<dbReference type="InterPro" id="IPR006469">
    <property type="entry name" value="NifC_ABC_porter"/>
</dbReference>
<feature type="domain" description="ABC transmembrane type-1" evidence="12">
    <location>
        <begin position="51"/>
        <end position="253"/>
    </location>
</feature>
<feature type="transmembrane region" description="Helical" evidence="10">
    <location>
        <begin position="52"/>
        <end position="77"/>
    </location>
</feature>
<dbReference type="PANTHER" id="PTHR30406">
    <property type="entry name" value="SULFATE TRANSPORT SYSTEM PERMEASE PROTEIN"/>
    <property type="match status" value="1"/>
</dbReference>
<accession>A0A6J4SYH1</accession>
<evidence type="ECO:0000256" key="1">
    <source>
        <dbReference type="ARBA" id="ARBA00004141"/>
    </source>
</evidence>
<dbReference type="GO" id="GO:0005886">
    <property type="term" value="C:plasma membrane"/>
    <property type="evidence" value="ECO:0007669"/>
    <property type="project" value="UniProtKB-SubCell"/>
</dbReference>
<comment type="similarity">
    <text evidence="11">Belongs to the binding-protein-dependent transport system permease family. CysTW subfamily.</text>
</comment>
<comment type="subunit">
    <text evidence="2">The complex is composed of two ATP-binding proteins (CysA), two transmembrane proteins (CysT and CysW) and a solute-binding protein (CysP).</text>
</comment>
<keyword evidence="6 10" id="KW-1133">Transmembrane helix</keyword>
<dbReference type="Gene3D" id="1.10.3720.10">
    <property type="entry name" value="MetI-like"/>
    <property type="match status" value="1"/>
</dbReference>
<sequence>MIRRAWFPGLITVALAAALLFLTLPVAAVFLETSPGAIVSSLGSQGAQEALWLSLKTTTLALSIIVLVGTPAAYLLATRRFRGRSAIVTLIELPLVLPPAVAGIALLAAVGPAGLMGRGLKGAGIELALATAGVVVALTFVASPFYLRQAQAAFAALDRTWLDASRTSGASEARTFLRIAIPAAAPGLLAGGALALGRALGEFGATLIFAGSFQGITQTVPLAIYDRFATDFEGALALSAVLVVVSGVILLAVKLVRGADGFGIAPR</sequence>
<evidence type="ECO:0000256" key="7">
    <source>
        <dbReference type="ARBA" id="ARBA00023032"/>
    </source>
</evidence>
<dbReference type="Pfam" id="PF00528">
    <property type="entry name" value="BPD_transp_1"/>
    <property type="match status" value="1"/>
</dbReference>
<feature type="transmembrane region" description="Helical" evidence="10">
    <location>
        <begin position="236"/>
        <end position="256"/>
    </location>
</feature>
<feature type="transmembrane region" description="Helical" evidence="10">
    <location>
        <begin position="127"/>
        <end position="147"/>
    </location>
</feature>
<dbReference type="EMBL" id="CADCVV010000137">
    <property type="protein sequence ID" value="CAA9508462.1"/>
    <property type="molecule type" value="Genomic_DNA"/>
</dbReference>
<proteinExistence type="inferred from homology"/>
<evidence type="ECO:0000256" key="9">
    <source>
        <dbReference type="ARBA" id="ARBA00025323"/>
    </source>
</evidence>
<comment type="subcellular location">
    <subcellularLocation>
        <location evidence="10">Cell membrane</location>
        <topology evidence="10">Multi-pass membrane protein</topology>
    </subcellularLocation>
    <subcellularLocation>
        <location evidence="1">Membrane</location>
        <topology evidence="1">Multi-pass membrane protein</topology>
    </subcellularLocation>
</comment>
<keyword evidence="3 10" id="KW-0813">Transport</keyword>
<keyword evidence="7" id="KW-0764">Sulfate transport</keyword>
<reference evidence="13" key="1">
    <citation type="submission" date="2020-02" db="EMBL/GenBank/DDBJ databases">
        <authorList>
            <person name="Meier V. D."/>
        </authorList>
    </citation>
    <scope>NUCLEOTIDE SEQUENCE</scope>
    <source>
        <strain evidence="13">AVDCRST_MAG17</strain>
    </source>
</reference>
<feature type="transmembrane region" description="Helical" evidence="10">
    <location>
        <begin position="176"/>
        <end position="197"/>
    </location>
</feature>
<keyword evidence="11" id="KW-1003">Cell membrane</keyword>
<evidence type="ECO:0000256" key="6">
    <source>
        <dbReference type="ARBA" id="ARBA00022989"/>
    </source>
</evidence>
<dbReference type="PANTHER" id="PTHR30406:SF8">
    <property type="entry name" value="SULFATE TRANSPORT SYSTEM PERMEASE PROTEIN CYST"/>
    <property type="match status" value="1"/>
</dbReference>
<evidence type="ECO:0000256" key="5">
    <source>
        <dbReference type="ARBA" id="ARBA00022692"/>
    </source>
</evidence>
<dbReference type="InterPro" id="IPR035906">
    <property type="entry name" value="MetI-like_sf"/>
</dbReference>
<dbReference type="NCBIfam" id="TIGR01581">
    <property type="entry name" value="Mo_ABC_porter"/>
    <property type="match status" value="1"/>
</dbReference>
<dbReference type="SUPFAM" id="SSF161098">
    <property type="entry name" value="MetI-like"/>
    <property type="match status" value="1"/>
</dbReference>
<evidence type="ECO:0000256" key="8">
    <source>
        <dbReference type="ARBA" id="ARBA00023136"/>
    </source>
</evidence>